<dbReference type="GO" id="GO:0005829">
    <property type="term" value="C:cytosol"/>
    <property type="evidence" value="ECO:0007669"/>
    <property type="project" value="TreeGrafter"/>
</dbReference>
<keyword evidence="8 9" id="KW-0289">Folate biosynthesis</keyword>
<comment type="function">
    <text evidence="9">Catalyzes the condensation of para-aminobenzoate (pABA) with 6-hydroxymethyl-7,8-dihydropterin diphosphate (DHPt-PP) to form 7,8-dihydropteroate (H2Pte), the immediate precursor of folate derivatives.</text>
</comment>
<evidence type="ECO:0000256" key="2">
    <source>
        <dbReference type="ARBA" id="ARBA00001946"/>
    </source>
</evidence>
<dbReference type="OrthoDB" id="9811744at2"/>
<dbReference type="SUPFAM" id="SSF51717">
    <property type="entry name" value="Dihydropteroate synthetase-like"/>
    <property type="match status" value="1"/>
</dbReference>
<dbReference type="EC" id="2.5.1.15" evidence="4 9"/>
<dbReference type="UniPathway" id="UPA00077">
    <property type="reaction ID" value="UER00156"/>
</dbReference>
<dbReference type="Proteomes" id="UP000057737">
    <property type="component" value="Unassembled WGS sequence"/>
</dbReference>
<evidence type="ECO:0000256" key="7">
    <source>
        <dbReference type="ARBA" id="ARBA00022842"/>
    </source>
</evidence>
<dbReference type="Gene3D" id="3.20.20.20">
    <property type="entry name" value="Dihydropteroate synthase-like"/>
    <property type="match status" value="1"/>
</dbReference>
<evidence type="ECO:0000313" key="12">
    <source>
        <dbReference type="Proteomes" id="UP000057737"/>
    </source>
</evidence>
<dbReference type="InterPro" id="IPR011005">
    <property type="entry name" value="Dihydropteroate_synth-like_sf"/>
</dbReference>
<proteinExistence type="inferred from homology"/>
<evidence type="ECO:0000256" key="4">
    <source>
        <dbReference type="ARBA" id="ARBA00012458"/>
    </source>
</evidence>
<accession>A0A109JZM6</accession>
<feature type="domain" description="Pterin-binding" evidence="10">
    <location>
        <begin position="29"/>
        <end position="277"/>
    </location>
</feature>
<dbReference type="EMBL" id="LNCU01000040">
    <property type="protein sequence ID" value="KWV57945.1"/>
    <property type="molecule type" value="Genomic_DNA"/>
</dbReference>
<reference evidence="11 12" key="1">
    <citation type="submission" date="2015-11" db="EMBL/GenBank/DDBJ databases">
        <title>Draft Genome Sequence of the Strain BR 10303 (Bradyrhizobium sp.) isolated from nodules of Centrolobium paraense.</title>
        <authorList>
            <person name="Zelli J.E."/>
            <person name="Simoes-Araujo J.L."/>
            <person name="Barauna A.C."/>
            <person name="Silva K."/>
        </authorList>
    </citation>
    <scope>NUCLEOTIDE SEQUENCE [LARGE SCALE GENOMIC DNA]</scope>
    <source>
        <strain evidence="11 12">BR 10303</strain>
    </source>
</reference>
<dbReference type="NCBIfam" id="TIGR01496">
    <property type="entry name" value="DHPS"/>
    <property type="match status" value="1"/>
</dbReference>
<keyword evidence="12" id="KW-1185">Reference proteome</keyword>
<keyword evidence="5 9" id="KW-0808">Transferase</keyword>
<organism evidence="11 12">
    <name type="scientific">Bradyrhizobium macuxiense</name>
    <dbReference type="NCBI Taxonomy" id="1755647"/>
    <lineage>
        <taxon>Bacteria</taxon>
        <taxon>Pseudomonadati</taxon>
        <taxon>Pseudomonadota</taxon>
        <taxon>Alphaproteobacteria</taxon>
        <taxon>Hyphomicrobiales</taxon>
        <taxon>Nitrobacteraceae</taxon>
        <taxon>Bradyrhizobium</taxon>
    </lineage>
</organism>
<dbReference type="CDD" id="cd00739">
    <property type="entry name" value="DHPS"/>
    <property type="match status" value="1"/>
</dbReference>
<keyword evidence="6 9" id="KW-0479">Metal-binding</keyword>
<evidence type="ECO:0000259" key="10">
    <source>
        <dbReference type="PROSITE" id="PS50972"/>
    </source>
</evidence>
<dbReference type="InterPro" id="IPR000489">
    <property type="entry name" value="Pterin-binding_dom"/>
</dbReference>
<dbReference type="GO" id="GO:0004156">
    <property type="term" value="F:dihydropteroate synthase activity"/>
    <property type="evidence" value="ECO:0007669"/>
    <property type="project" value="UniProtKB-EC"/>
</dbReference>
<protein>
    <recommendedName>
        <fullName evidence="4 9">Dihydropteroate synthase</fullName>
        <shortName evidence="9">DHPS</shortName>
        <ecNumber evidence="4 9">2.5.1.15</ecNumber>
    </recommendedName>
    <alternativeName>
        <fullName evidence="9">Dihydropteroate pyrophosphorylase</fullName>
    </alternativeName>
</protein>
<dbReference type="InterPro" id="IPR045031">
    <property type="entry name" value="DHP_synth-like"/>
</dbReference>
<evidence type="ECO:0000256" key="5">
    <source>
        <dbReference type="ARBA" id="ARBA00022679"/>
    </source>
</evidence>
<keyword evidence="7 9" id="KW-0460">Magnesium</keyword>
<dbReference type="GO" id="GO:0046654">
    <property type="term" value="P:tetrahydrofolate biosynthetic process"/>
    <property type="evidence" value="ECO:0007669"/>
    <property type="project" value="UniProtKB-UniPathway"/>
</dbReference>
<dbReference type="Pfam" id="PF00809">
    <property type="entry name" value="Pterin_bind"/>
    <property type="match status" value="1"/>
</dbReference>
<comment type="catalytic activity">
    <reaction evidence="1">
        <text>(7,8-dihydropterin-6-yl)methyl diphosphate + 4-aminobenzoate = 7,8-dihydropteroate + diphosphate</text>
        <dbReference type="Rhea" id="RHEA:19949"/>
        <dbReference type="ChEBI" id="CHEBI:17836"/>
        <dbReference type="ChEBI" id="CHEBI:17839"/>
        <dbReference type="ChEBI" id="CHEBI:33019"/>
        <dbReference type="ChEBI" id="CHEBI:72950"/>
        <dbReference type="EC" id="2.5.1.15"/>
    </reaction>
</comment>
<dbReference type="PANTHER" id="PTHR20941">
    <property type="entry name" value="FOLATE SYNTHESIS PROTEINS"/>
    <property type="match status" value="1"/>
</dbReference>
<dbReference type="PROSITE" id="PS50972">
    <property type="entry name" value="PTERIN_BINDING"/>
    <property type="match status" value="1"/>
</dbReference>
<comment type="similarity">
    <text evidence="9">Belongs to the DHPS family.</text>
</comment>
<name>A0A109JZM6_9BRAD</name>
<dbReference type="GO" id="GO:0046872">
    <property type="term" value="F:metal ion binding"/>
    <property type="evidence" value="ECO:0007669"/>
    <property type="project" value="UniProtKB-KW"/>
</dbReference>
<dbReference type="RefSeq" id="WP_066504691.1">
    <property type="nucleotide sequence ID" value="NZ_LNCU01000040.1"/>
</dbReference>
<evidence type="ECO:0000256" key="6">
    <source>
        <dbReference type="ARBA" id="ARBA00022723"/>
    </source>
</evidence>
<gene>
    <name evidence="11" type="ORF">AS156_37760</name>
</gene>
<dbReference type="PROSITE" id="PS00793">
    <property type="entry name" value="DHPS_2"/>
    <property type="match status" value="1"/>
</dbReference>
<dbReference type="GO" id="GO:0046656">
    <property type="term" value="P:folic acid biosynthetic process"/>
    <property type="evidence" value="ECO:0007669"/>
    <property type="project" value="UniProtKB-KW"/>
</dbReference>
<comment type="cofactor">
    <cofactor evidence="2 9">
        <name>Mg(2+)</name>
        <dbReference type="ChEBI" id="CHEBI:18420"/>
    </cofactor>
</comment>
<comment type="caution">
    <text evidence="11">The sequence shown here is derived from an EMBL/GenBank/DDBJ whole genome shotgun (WGS) entry which is preliminary data.</text>
</comment>
<sequence length="286" mass="30012">MMATRPISSAAAGAAGRALLPALLSKPYPAVMGILNVTPDSFSDGGQFIAPEQALAQARKLVADGADIIDIGAESTRPYGSQQPVSADAEMNRLEPVLADVVALGVPVSIDSMKSEVVAWALDRGAAIANDVWGLQRDSGMAPLVAARGVPVIVMHNRERADPAIDIMQDIAAFFARSLDIATKAGISSDKVVLDPGIGFGKTQEQSMRVLARLSELDAFGLPVLIGASRKRFISTVVPSEPRERIGGSIAAHLIAAQNGARIIRAHDVVETVQALRVAAAIRKQQ</sequence>
<evidence type="ECO:0000256" key="1">
    <source>
        <dbReference type="ARBA" id="ARBA00000012"/>
    </source>
</evidence>
<comment type="pathway">
    <text evidence="3 9">Cofactor biosynthesis; tetrahydrofolate biosynthesis; 7,8-dihydrofolate from 2-amino-4-hydroxy-6-hydroxymethyl-7,8-dihydropteridine diphosphate and 4-aminobenzoate: step 1/2.</text>
</comment>
<evidence type="ECO:0000313" key="11">
    <source>
        <dbReference type="EMBL" id="KWV57945.1"/>
    </source>
</evidence>
<evidence type="ECO:0000256" key="8">
    <source>
        <dbReference type="ARBA" id="ARBA00022909"/>
    </source>
</evidence>
<evidence type="ECO:0000256" key="9">
    <source>
        <dbReference type="RuleBase" id="RU361205"/>
    </source>
</evidence>
<dbReference type="PROSITE" id="PS00792">
    <property type="entry name" value="DHPS_1"/>
    <property type="match status" value="1"/>
</dbReference>
<dbReference type="PANTHER" id="PTHR20941:SF1">
    <property type="entry name" value="FOLIC ACID SYNTHESIS PROTEIN FOL1"/>
    <property type="match status" value="1"/>
</dbReference>
<evidence type="ECO:0000256" key="3">
    <source>
        <dbReference type="ARBA" id="ARBA00004763"/>
    </source>
</evidence>
<dbReference type="AlphaFoldDB" id="A0A109JZM6"/>
<dbReference type="InterPro" id="IPR006390">
    <property type="entry name" value="DHP_synth_dom"/>
</dbReference>